<organism evidence="3 4">
    <name type="scientific">Methylocella silvestris</name>
    <dbReference type="NCBI Taxonomy" id="199596"/>
    <lineage>
        <taxon>Bacteria</taxon>
        <taxon>Pseudomonadati</taxon>
        <taxon>Pseudomonadota</taxon>
        <taxon>Alphaproteobacteria</taxon>
        <taxon>Hyphomicrobiales</taxon>
        <taxon>Beijerinckiaceae</taxon>
        <taxon>Methylocella</taxon>
    </lineage>
</organism>
<protein>
    <submittedName>
        <fullName evidence="3">Uncharacterized protein</fullName>
    </submittedName>
</protein>
<feature type="signal peptide" evidence="2">
    <location>
        <begin position="1"/>
        <end position="23"/>
    </location>
</feature>
<feature type="chain" id="PRO_5014471314" evidence="2">
    <location>
        <begin position="24"/>
        <end position="77"/>
    </location>
</feature>
<dbReference type="RefSeq" id="WP_146030210.1">
    <property type="nucleotide sequence ID" value="NZ_PDZR01000007.1"/>
</dbReference>
<comment type="caution">
    <text evidence="3">The sequence shown here is derived from an EMBL/GenBank/DDBJ whole genome shotgun (WGS) entry which is preliminary data.</text>
</comment>
<feature type="compositionally biased region" description="Polar residues" evidence="1">
    <location>
        <begin position="51"/>
        <end position="71"/>
    </location>
</feature>
<gene>
    <name evidence="3" type="ORF">CR492_08250</name>
</gene>
<evidence type="ECO:0000256" key="1">
    <source>
        <dbReference type="SAM" id="MobiDB-lite"/>
    </source>
</evidence>
<keyword evidence="2" id="KW-0732">Signal</keyword>
<dbReference type="Proteomes" id="UP000236286">
    <property type="component" value="Unassembled WGS sequence"/>
</dbReference>
<evidence type="ECO:0000313" key="4">
    <source>
        <dbReference type="Proteomes" id="UP000236286"/>
    </source>
</evidence>
<dbReference type="AlphaFoldDB" id="A0A2J7TI14"/>
<sequence length="77" mass="8026">MQKRLIYTSSLFLALALAGGASARSANSSINYGEIAGPRGDASMIMMSSQTLSPSNEVGQHSSIYASTHGYSSDDAH</sequence>
<dbReference type="OrthoDB" id="9889344at2"/>
<evidence type="ECO:0000313" key="3">
    <source>
        <dbReference type="EMBL" id="PNG26389.1"/>
    </source>
</evidence>
<reference evidence="3 4" key="1">
    <citation type="submission" date="2017-10" db="EMBL/GenBank/DDBJ databases">
        <title>Genome announcement of Methylocella silvestris TVC from permafrost.</title>
        <authorList>
            <person name="Wang J."/>
            <person name="Geng K."/>
            <person name="Ul-Haque F."/>
            <person name="Crombie A.T."/>
            <person name="Street L.E."/>
            <person name="Wookey P.A."/>
            <person name="Murrell J.C."/>
            <person name="Pratscher J."/>
        </authorList>
    </citation>
    <scope>NUCLEOTIDE SEQUENCE [LARGE SCALE GENOMIC DNA]</scope>
    <source>
        <strain evidence="3 4">TVC</strain>
    </source>
</reference>
<proteinExistence type="predicted"/>
<dbReference type="EMBL" id="PDZR01000007">
    <property type="protein sequence ID" value="PNG26389.1"/>
    <property type="molecule type" value="Genomic_DNA"/>
</dbReference>
<name>A0A2J7TI14_METSI</name>
<accession>A0A2J7TI14</accession>
<evidence type="ECO:0000256" key="2">
    <source>
        <dbReference type="SAM" id="SignalP"/>
    </source>
</evidence>
<feature type="region of interest" description="Disordered" evidence="1">
    <location>
        <begin position="51"/>
        <end position="77"/>
    </location>
</feature>